<dbReference type="Gene3D" id="1.10.10.60">
    <property type="entry name" value="Homeodomain-like"/>
    <property type="match status" value="1"/>
</dbReference>
<dbReference type="PANTHER" id="PTHR30055:SF148">
    <property type="entry name" value="TETR-FAMILY TRANSCRIPTIONAL REGULATOR"/>
    <property type="match status" value="1"/>
</dbReference>
<dbReference type="GO" id="GO:0003700">
    <property type="term" value="F:DNA-binding transcription factor activity"/>
    <property type="evidence" value="ECO:0007669"/>
    <property type="project" value="TreeGrafter"/>
</dbReference>
<dbReference type="EMBL" id="CP108264">
    <property type="protein sequence ID" value="WTU71881.1"/>
    <property type="molecule type" value="Genomic_DNA"/>
</dbReference>
<dbReference type="SUPFAM" id="SSF48498">
    <property type="entry name" value="Tetracyclin repressor-like, C-terminal domain"/>
    <property type="match status" value="1"/>
</dbReference>
<accession>A0AAU2JJG0</accession>
<dbReference type="AlphaFoldDB" id="A0AAU2JJG0"/>
<keyword evidence="2 4" id="KW-0238">DNA-binding</keyword>
<evidence type="ECO:0000259" key="5">
    <source>
        <dbReference type="PROSITE" id="PS50977"/>
    </source>
</evidence>
<dbReference type="InterPro" id="IPR050109">
    <property type="entry name" value="HTH-type_TetR-like_transc_reg"/>
</dbReference>
<dbReference type="InterPro" id="IPR009057">
    <property type="entry name" value="Homeodomain-like_sf"/>
</dbReference>
<evidence type="ECO:0000256" key="4">
    <source>
        <dbReference type="PROSITE-ProRule" id="PRU00335"/>
    </source>
</evidence>
<organism evidence="6">
    <name type="scientific">Streptomyces sp. NBC_00049</name>
    <dbReference type="NCBI Taxonomy" id="2903617"/>
    <lineage>
        <taxon>Bacteria</taxon>
        <taxon>Bacillati</taxon>
        <taxon>Actinomycetota</taxon>
        <taxon>Actinomycetes</taxon>
        <taxon>Kitasatosporales</taxon>
        <taxon>Streptomycetaceae</taxon>
        <taxon>Streptomyces</taxon>
    </lineage>
</organism>
<name>A0AAU2JJG0_9ACTN</name>
<dbReference type="GO" id="GO:0000976">
    <property type="term" value="F:transcription cis-regulatory region binding"/>
    <property type="evidence" value="ECO:0007669"/>
    <property type="project" value="TreeGrafter"/>
</dbReference>
<feature type="domain" description="HTH tetR-type" evidence="5">
    <location>
        <begin position="14"/>
        <end position="74"/>
    </location>
</feature>
<dbReference type="PANTHER" id="PTHR30055">
    <property type="entry name" value="HTH-TYPE TRANSCRIPTIONAL REGULATOR RUTR"/>
    <property type="match status" value="1"/>
</dbReference>
<keyword evidence="1" id="KW-0805">Transcription regulation</keyword>
<dbReference type="InterPro" id="IPR011075">
    <property type="entry name" value="TetR_C"/>
</dbReference>
<evidence type="ECO:0000313" key="6">
    <source>
        <dbReference type="EMBL" id="WTU71881.1"/>
    </source>
</evidence>
<evidence type="ECO:0000256" key="3">
    <source>
        <dbReference type="ARBA" id="ARBA00023163"/>
    </source>
</evidence>
<sequence>MQPSKQPPGRPRDSRVDDAIRDAVRELVREAGYAALTMDAVAARARVGKAAIYRRHASRGELVFSALVHGREPQPLPDTGTLLGDLTALASLTLTIFSDPVVAAATPGLLADLKQQPDIAARFQETFIAGERAEVTRLLERAFARGELTSPADPALVHAAVLGTSFAWVFLMAQPPAPALAPRIAALAVAAATGA</sequence>
<dbReference type="SUPFAM" id="SSF46689">
    <property type="entry name" value="Homeodomain-like"/>
    <property type="match status" value="1"/>
</dbReference>
<gene>
    <name evidence="6" type="ORF">OG327_00230</name>
</gene>
<feature type="DNA-binding region" description="H-T-H motif" evidence="4">
    <location>
        <begin position="37"/>
        <end position="56"/>
    </location>
</feature>
<proteinExistence type="predicted"/>
<dbReference type="InterPro" id="IPR036271">
    <property type="entry name" value="Tet_transcr_reg_TetR-rel_C_sf"/>
</dbReference>
<reference evidence="6" key="1">
    <citation type="submission" date="2022-10" db="EMBL/GenBank/DDBJ databases">
        <title>The complete genomes of actinobacterial strains from the NBC collection.</title>
        <authorList>
            <person name="Joergensen T.S."/>
            <person name="Alvarez Arevalo M."/>
            <person name="Sterndorff E.B."/>
            <person name="Faurdal D."/>
            <person name="Vuksanovic O."/>
            <person name="Mourched A.-S."/>
            <person name="Charusanti P."/>
            <person name="Shaw S."/>
            <person name="Blin K."/>
            <person name="Weber T."/>
        </authorList>
    </citation>
    <scope>NUCLEOTIDE SEQUENCE</scope>
    <source>
        <strain evidence="6">NBC_00049</strain>
    </source>
</reference>
<evidence type="ECO:0000256" key="1">
    <source>
        <dbReference type="ARBA" id="ARBA00023015"/>
    </source>
</evidence>
<dbReference type="Pfam" id="PF16859">
    <property type="entry name" value="TetR_C_11"/>
    <property type="match status" value="1"/>
</dbReference>
<dbReference type="Gene3D" id="1.10.357.10">
    <property type="entry name" value="Tetracycline Repressor, domain 2"/>
    <property type="match status" value="1"/>
</dbReference>
<dbReference type="Pfam" id="PF00440">
    <property type="entry name" value="TetR_N"/>
    <property type="match status" value="1"/>
</dbReference>
<evidence type="ECO:0000256" key="2">
    <source>
        <dbReference type="ARBA" id="ARBA00023125"/>
    </source>
</evidence>
<protein>
    <submittedName>
        <fullName evidence="6">TetR/AcrR family transcriptional regulator</fullName>
    </submittedName>
</protein>
<dbReference type="InterPro" id="IPR001647">
    <property type="entry name" value="HTH_TetR"/>
</dbReference>
<dbReference type="PROSITE" id="PS50977">
    <property type="entry name" value="HTH_TETR_2"/>
    <property type="match status" value="1"/>
</dbReference>
<keyword evidence="3" id="KW-0804">Transcription</keyword>